<proteinExistence type="predicted"/>
<dbReference type="OrthoDB" id="371235at2759"/>
<dbReference type="AlphaFoldDB" id="A0A1J1HCQ9"/>
<reference evidence="1 2" key="1">
    <citation type="submission" date="2015-04" db="EMBL/GenBank/DDBJ databases">
        <authorList>
            <consortium name="Pathogen Informatics"/>
        </authorList>
    </citation>
    <scope>NUCLEOTIDE SEQUENCE [LARGE SCALE GENOMIC DNA]</scope>
    <source>
        <strain evidence="1 2">SGS1</strain>
    </source>
</reference>
<sequence length="149" mass="17303">MDNLYYFVIQNNSVQPIIVRQPSAIIIHTQPKLPITLDLPSQNIILKSDEPQPIIVRQQNPNVIIQKSQNEFYNNPNLKIGSHEKLNEFNMNKTNIIDEEINENINAINTSQYIDHVDPSYIYNNNNLVYSNKNIPTNNMYFNYAALNN</sequence>
<name>A0A1J1HCQ9_PLARL</name>
<dbReference type="RefSeq" id="XP_028534378.1">
    <property type="nucleotide sequence ID" value="XM_028678050.1"/>
</dbReference>
<organism evidence="1 2">
    <name type="scientific">Plasmodium relictum</name>
    <dbReference type="NCBI Taxonomy" id="85471"/>
    <lineage>
        <taxon>Eukaryota</taxon>
        <taxon>Sar</taxon>
        <taxon>Alveolata</taxon>
        <taxon>Apicomplexa</taxon>
        <taxon>Aconoidasida</taxon>
        <taxon>Haemosporida</taxon>
        <taxon>Plasmodiidae</taxon>
        <taxon>Plasmodium</taxon>
        <taxon>Plasmodium (Haemamoeba)</taxon>
    </lineage>
</organism>
<keyword evidence="2" id="KW-1185">Reference proteome</keyword>
<dbReference type="GeneID" id="39737506"/>
<protein>
    <recommendedName>
        <fullName evidence="3">Pv-fam-g protein</fullName>
    </recommendedName>
</protein>
<dbReference type="VEuPathDB" id="PlasmoDB:PRELSG_1226200"/>
<dbReference type="KEGG" id="prel:PRELSG_1226200"/>
<evidence type="ECO:0000313" key="2">
    <source>
        <dbReference type="Proteomes" id="UP000220158"/>
    </source>
</evidence>
<dbReference type="Proteomes" id="UP000220158">
    <property type="component" value="Chromosome 12"/>
</dbReference>
<accession>A0A1J1HCQ9</accession>
<evidence type="ECO:0000313" key="1">
    <source>
        <dbReference type="EMBL" id="CRH01378.1"/>
    </source>
</evidence>
<evidence type="ECO:0008006" key="3">
    <source>
        <dbReference type="Google" id="ProtNLM"/>
    </source>
</evidence>
<gene>
    <name evidence="1" type="ORF">PRELSG_1226200</name>
</gene>
<dbReference type="EMBL" id="LN835307">
    <property type="protein sequence ID" value="CRH01378.1"/>
    <property type="molecule type" value="Genomic_DNA"/>
</dbReference>
<dbReference type="OMA" id="IHTQPNP"/>